<feature type="domain" description="DNA helicase Pif1-like DEAD-box helicase" evidence="2">
    <location>
        <begin position="26"/>
        <end position="140"/>
    </location>
</feature>
<comment type="similarity">
    <text evidence="1">Belongs to the helicase family.</text>
</comment>
<sequence>WISNTFQAPDPAVQELIDQLVIEYELNTEQERAFRIVASHLVSKNPERLQMYLGGMGGTGKSQVLKTLDKFFSLRHESHRYIVVAPTGKAASLLDGSTYHSTFGINAFAEGEYHNLRNDAATYANLFGVDYVFIDETSLLGCRDLYKISVSAC</sequence>
<dbReference type="GO" id="GO:0006310">
    <property type="term" value="P:DNA recombination"/>
    <property type="evidence" value="ECO:0007669"/>
    <property type="project" value="UniProtKB-KW"/>
</dbReference>
<dbReference type="PANTHER" id="PTHR47642">
    <property type="entry name" value="ATP-DEPENDENT DNA HELICASE"/>
    <property type="match status" value="1"/>
</dbReference>
<keyword evidence="1" id="KW-0234">DNA repair</keyword>
<dbReference type="SUPFAM" id="SSF52540">
    <property type="entry name" value="P-loop containing nucleoside triphosphate hydrolases"/>
    <property type="match status" value="1"/>
</dbReference>
<feature type="non-terminal residue" evidence="3">
    <location>
        <position position="153"/>
    </location>
</feature>
<dbReference type="GO" id="GO:0006281">
    <property type="term" value="P:DNA repair"/>
    <property type="evidence" value="ECO:0007669"/>
    <property type="project" value="UniProtKB-KW"/>
</dbReference>
<dbReference type="InterPro" id="IPR027417">
    <property type="entry name" value="P-loop_NTPase"/>
</dbReference>
<proteinExistence type="inferred from homology"/>
<dbReference type="GO" id="GO:0043139">
    <property type="term" value="F:5'-3' DNA helicase activity"/>
    <property type="evidence" value="ECO:0007669"/>
    <property type="project" value="UniProtKB-EC"/>
</dbReference>
<evidence type="ECO:0000256" key="1">
    <source>
        <dbReference type="RuleBase" id="RU363044"/>
    </source>
</evidence>
<dbReference type="Proteomes" id="UP000076532">
    <property type="component" value="Unassembled WGS sequence"/>
</dbReference>
<comment type="catalytic activity">
    <reaction evidence="1">
        <text>ATP + H2O = ADP + phosphate + H(+)</text>
        <dbReference type="Rhea" id="RHEA:13065"/>
        <dbReference type="ChEBI" id="CHEBI:15377"/>
        <dbReference type="ChEBI" id="CHEBI:15378"/>
        <dbReference type="ChEBI" id="CHEBI:30616"/>
        <dbReference type="ChEBI" id="CHEBI:43474"/>
        <dbReference type="ChEBI" id="CHEBI:456216"/>
        <dbReference type="EC" id="5.6.2.3"/>
    </reaction>
</comment>
<keyword evidence="1" id="KW-0227">DNA damage</keyword>
<keyword evidence="1" id="KW-0378">Hydrolase</keyword>
<reference evidence="3 4" key="1">
    <citation type="journal article" date="2016" name="Mol. Biol. Evol.">
        <title>Comparative Genomics of Early-Diverging Mushroom-Forming Fungi Provides Insights into the Origins of Lignocellulose Decay Capabilities.</title>
        <authorList>
            <person name="Nagy L.G."/>
            <person name="Riley R."/>
            <person name="Tritt A."/>
            <person name="Adam C."/>
            <person name="Daum C."/>
            <person name="Floudas D."/>
            <person name="Sun H."/>
            <person name="Yadav J.S."/>
            <person name="Pangilinan J."/>
            <person name="Larsson K.H."/>
            <person name="Matsuura K."/>
            <person name="Barry K."/>
            <person name="Labutti K."/>
            <person name="Kuo R."/>
            <person name="Ohm R.A."/>
            <person name="Bhattacharya S.S."/>
            <person name="Shirouzu T."/>
            <person name="Yoshinaga Y."/>
            <person name="Martin F.M."/>
            <person name="Grigoriev I.V."/>
            <person name="Hibbett D.S."/>
        </authorList>
    </citation>
    <scope>NUCLEOTIDE SEQUENCE [LARGE SCALE GENOMIC DNA]</scope>
    <source>
        <strain evidence="3 4">CBS 109695</strain>
    </source>
</reference>
<dbReference type="EMBL" id="KV417539">
    <property type="protein sequence ID" value="KZP22502.1"/>
    <property type="molecule type" value="Genomic_DNA"/>
</dbReference>
<accession>A0A166L2B7</accession>
<dbReference type="PANTHER" id="PTHR47642:SF5">
    <property type="entry name" value="ATP-DEPENDENT DNA HELICASE"/>
    <property type="match status" value="1"/>
</dbReference>
<keyword evidence="1" id="KW-0067">ATP-binding</keyword>
<dbReference type="GO" id="GO:0000723">
    <property type="term" value="P:telomere maintenance"/>
    <property type="evidence" value="ECO:0007669"/>
    <property type="project" value="InterPro"/>
</dbReference>
<dbReference type="GO" id="GO:0016887">
    <property type="term" value="F:ATP hydrolysis activity"/>
    <property type="evidence" value="ECO:0007669"/>
    <property type="project" value="RHEA"/>
</dbReference>
<dbReference type="InterPro" id="IPR051055">
    <property type="entry name" value="PIF1_helicase"/>
</dbReference>
<evidence type="ECO:0000313" key="3">
    <source>
        <dbReference type="EMBL" id="KZP22502.1"/>
    </source>
</evidence>
<keyword evidence="4" id="KW-1185">Reference proteome</keyword>
<evidence type="ECO:0000259" key="2">
    <source>
        <dbReference type="Pfam" id="PF05970"/>
    </source>
</evidence>
<dbReference type="Pfam" id="PF05970">
    <property type="entry name" value="PIF1"/>
    <property type="match status" value="1"/>
</dbReference>
<dbReference type="EC" id="5.6.2.3" evidence="1"/>
<dbReference type="GO" id="GO:0005524">
    <property type="term" value="F:ATP binding"/>
    <property type="evidence" value="ECO:0007669"/>
    <property type="project" value="UniProtKB-KW"/>
</dbReference>
<dbReference type="Gene3D" id="3.40.50.300">
    <property type="entry name" value="P-loop containing nucleotide triphosphate hydrolases"/>
    <property type="match status" value="1"/>
</dbReference>
<dbReference type="OrthoDB" id="432234at2759"/>
<comment type="cofactor">
    <cofactor evidence="1">
        <name>Mg(2+)</name>
        <dbReference type="ChEBI" id="CHEBI:18420"/>
    </cofactor>
</comment>
<dbReference type="STRING" id="436010.A0A166L2B7"/>
<evidence type="ECO:0000313" key="4">
    <source>
        <dbReference type="Proteomes" id="UP000076532"/>
    </source>
</evidence>
<protein>
    <recommendedName>
        <fullName evidence="1">ATP-dependent DNA helicase</fullName>
        <ecNumber evidence="1">5.6.2.3</ecNumber>
    </recommendedName>
</protein>
<gene>
    <name evidence="3" type="ORF">FIBSPDRAFT_682285</name>
</gene>
<keyword evidence="1" id="KW-0233">DNA recombination</keyword>
<dbReference type="InterPro" id="IPR010285">
    <property type="entry name" value="DNA_helicase_pif1-like_DEAD"/>
</dbReference>
<feature type="non-terminal residue" evidence="3">
    <location>
        <position position="1"/>
    </location>
</feature>
<dbReference type="AlphaFoldDB" id="A0A166L2B7"/>
<keyword evidence="1" id="KW-0347">Helicase</keyword>
<keyword evidence="1" id="KW-0547">Nucleotide-binding</keyword>
<name>A0A166L2B7_9AGAM</name>
<organism evidence="3 4">
    <name type="scientific">Athelia psychrophila</name>
    <dbReference type="NCBI Taxonomy" id="1759441"/>
    <lineage>
        <taxon>Eukaryota</taxon>
        <taxon>Fungi</taxon>
        <taxon>Dikarya</taxon>
        <taxon>Basidiomycota</taxon>
        <taxon>Agaricomycotina</taxon>
        <taxon>Agaricomycetes</taxon>
        <taxon>Agaricomycetidae</taxon>
        <taxon>Atheliales</taxon>
        <taxon>Atheliaceae</taxon>
        <taxon>Athelia</taxon>
    </lineage>
</organism>